<sequence length="188" mass="22274">MKLAFLLDTFGTCVGQLRDELLPLEEIAETWQFPYDIVFVWRVLPESYGRKTFRRFDGNDNTLALDMSIIFEQYQRMSKNEQREALGIFLYNYLSESVAKYKKYADTETQNRFLANIKNWMLENNWLDGKINQARELLSHNRGLYEVSRQLKMPLEEIEYILLRMNDYEPTDVHPDNIAAGKASPYHL</sequence>
<reference evidence="1 2" key="1">
    <citation type="journal article" date="2009" name="Int. J. Syst. Evol. Microbiol.">
        <title>Paenibacillus contaminans sp. nov., isolated from a contaminated laboratory plate.</title>
        <authorList>
            <person name="Chou J.H."/>
            <person name="Lee J.H."/>
            <person name="Lin M.C."/>
            <person name="Chang P.S."/>
            <person name="Arun A.B."/>
            <person name="Young C.C."/>
            <person name="Chen W.M."/>
        </authorList>
    </citation>
    <scope>NUCLEOTIDE SEQUENCE [LARGE SCALE GENOMIC DNA]</scope>
    <source>
        <strain evidence="1 2">CKOBP-6</strain>
    </source>
</reference>
<protein>
    <submittedName>
        <fullName evidence="1">Uncharacterized protein</fullName>
    </submittedName>
</protein>
<proteinExistence type="predicted"/>
<dbReference type="EMBL" id="QMFB01000012">
    <property type="protein sequence ID" value="RAV19442.1"/>
    <property type="molecule type" value="Genomic_DNA"/>
</dbReference>
<dbReference type="Proteomes" id="UP000250369">
    <property type="component" value="Unassembled WGS sequence"/>
</dbReference>
<keyword evidence="2" id="KW-1185">Reference proteome</keyword>
<name>A0A329MIF7_9BACL</name>
<comment type="caution">
    <text evidence="1">The sequence shown here is derived from an EMBL/GenBank/DDBJ whole genome shotgun (WGS) entry which is preliminary data.</text>
</comment>
<accession>A0A329MIF7</accession>
<organism evidence="1 2">
    <name type="scientific">Paenibacillus contaminans</name>
    <dbReference type="NCBI Taxonomy" id="450362"/>
    <lineage>
        <taxon>Bacteria</taxon>
        <taxon>Bacillati</taxon>
        <taxon>Bacillota</taxon>
        <taxon>Bacilli</taxon>
        <taxon>Bacillales</taxon>
        <taxon>Paenibacillaceae</taxon>
        <taxon>Paenibacillus</taxon>
    </lineage>
</organism>
<dbReference type="AlphaFoldDB" id="A0A329MIF7"/>
<evidence type="ECO:0000313" key="2">
    <source>
        <dbReference type="Proteomes" id="UP000250369"/>
    </source>
</evidence>
<dbReference type="OrthoDB" id="6966152at2"/>
<dbReference type="RefSeq" id="WP_113032803.1">
    <property type="nucleotide sequence ID" value="NZ_QMFB01000012.1"/>
</dbReference>
<evidence type="ECO:0000313" key="1">
    <source>
        <dbReference type="EMBL" id="RAV19442.1"/>
    </source>
</evidence>
<gene>
    <name evidence="1" type="ORF">DQG23_20835</name>
</gene>